<evidence type="ECO:0000313" key="9">
    <source>
        <dbReference type="Proteomes" id="UP000087171"/>
    </source>
</evidence>
<accession>A0A1S2YPD2</accession>
<dbReference type="PANTHER" id="PTHR45176:SF1">
    <property type="entry name" value="TRANSDUCIN FAMILY PROTEIN _ WD-40 REPEAT FAMILY PROTEIN-RELATED"/>
    <property type="match status" value="1"/>
</dbReference>
<keyword evidence="9" id="KW-1185">Reference proteome</keyword>
<evidence type="ECO:0000256" key="5">
    <source>
        <dbReference type="ARBA" id="ARBA00022737"/>
    </source>
</evidence>
<evidence type="ECO:0000256" key="4">
    <source>
        <dbReference type="ARBA" id="ARBA00022574"/>
    </source>
</evidence>
<keyword evidence="4 7" id="KW-0853">WD repeat</keyword>
<reference evidence="9" key="1">
    <citation type="journal article" date="2013" name="Nat. Biotechnol.">
        <title>Draft genome sequence of chickpea (Cicer arietinum) provides a resource for trait improvement.</title>
        <authorList>
            <person name="Varshney R.K."/>
            <person name="Song C."/>
            <person name="Saxena R.K."/>
            <person name="Azam S."/>
            <person name="Yu S."/>
            <person name="Sharpe A.G."/>
            <person name="Cannon S."/>
            <person name="Baek J."/>
            <person name="Rosen B.D."/>
            <person name="Tar'an B."/>
            <person name="Millan T."/>
            <person name="Zhang X."/>
            <person name="Ramsay L.D."/>
            <person name="Iwata A."/>
            <person name="Wang Y."/>
            <person name="Nelson W."/>
            <person name="Farmer A.D."/>
            <person name="Gaur P.M."/>
            <person name="Soderlund C."/>
            <person name="Penmetsa R.V."/>
            <person name="Xu C."/>
            <person name="Bharti A.K."/>
            <person name="He W."/>
            <person name="Winter P."/>
            <person name="Zhao S."/>
            <person name="Hane J.K."/>
            <person name="Carrasquilla-Garcia N."/>
            <person name="Condie J.A."/>
            <person name="Upadhyaya H.D."/>
            <person name="Luo M.C."/>
            <person name="Thudi M."/>
            <person name="Gowda C.L."/>
            <person name="Singh N.P."/>
            <person name="Lichtenzveig J."/>
            <person name="Gali K.K."/>
            <person name="Rubio J."/>
            <person name="Nadarajan N."/>
            <person name="Dolezel J."/>
            <person name="Bansal K.C."/>
            <person name="Xu X."/>
            <person name="Edwards D."/>
            <person name="Zhang G."/>
            <person name="Kahl G."/>
            <person name="Gil J."/>
            <person name="Singh K.B."/>
            <person name="Datta S.K."/>
            <person name="Jackson S.A."/>
            <person name="Wang J."/>
            <person name="Cook D.R."/>
        </authorList>
    </citation>
    <scope>NUCLEOTIDE SEQUENCE [LARGE SCALE GENOMIC DNA]</scope>
    <source>
        <strain evidence="9">cv. CDC Frontier</strain>
    </source>
</reference>
<evidence type="ECO:0000313" key="10">
    <source>
        <dbReference type="RefSeq" id="XP_004507867.1"/>
    </source>
</evidence>
<evidence type="ECO:0000256" key="6">
    <source>
        <dbReference type="ARBA" id="ARBA00023242"/>
    </source>
</evidence>
<sequence>MRGGQSYVSCPPSFSNDANRLLVGCGSSVAIFSTATALQVSSLEGHTATVTSVVVVPGSKILCYCWTSSLDGTIRYWDFSLLECIKKLDLHLPIFSMVIPSLLSPPEENSGKTHNVYAYLCMQTENGKDNKPKLCTAQIRKCNLTNYHKLSKLTLKETKQPVSLTISPSGKFLGIKEKRRLHIWKVPKMDSDSAVSKNLTLHHTKAFSVLAFHPTESIVAAGDVTGRILIWRGVGAQNFQDSGELLNGTSMTDNEVKPGVRQNDDAESCSTWHWHSAGVSLLSFSSDGVYLYSGGKEGVLVLWQLDTGKNTFLSRIGSPLRYFVDSPDPSLSSLSCADNQIHLLKLSSMEIMRSISGIKPSLSSQEICESLSSKAAFDCTSGSVAVQTENYGIQFYSLFANRGLYEVQVCERNYQPVDEITVVVTMVELSVDGSMMGTVEVKLPEEGIGGLICLKFWDLDSDTKRFSVSTLIYEPHRDAHISAIAFHPTRRMAVSSSYGGDFKIWVCREDSQQKDQTPQNFSWMCHAVGSYKNKAMRAAAFSADGSVLAVAADTVITLWDPDRNELIAVVGETPSPIVRLIFVGKSEYLLSVSHGSTPQLIVWSMSKLAASWSYRLEIEAVSCTLDLSYFAIIALLPKSNEHMFRGDGIILVFNATDPIPVASWSVTKAKGGNIAFLKGNTSDLPDGKPSQTLLAYINGDREYVLFDPYDKEAREVNMTRQDDLAALEETGQFGYASIYGELPMFDLKRNKASSIFSSASNRPWETIFSGPSHKLPSLTKLCSEFLESLLEKRTSIVE</sequence>
<dbReference type="Pfam" id="PF23869">
    <property type="entry name" value="Beta-prop_WDR75_1st"/>
    <property type="match status" value="2"/>
</dbReference>
<evidence type="ECO:0000256" key="2">
    <source>
        <dbReference type="ARBA" id="ARBA00022517"/>
    </source>
</evidence>
<organism evidence="9 10">
    <name type="scientific">Cicer arietinum</name>
    <name type="common">Chickpea</name>
    <name type="synonym">Garbanzo</name>
    <dbReference type="NCBI Taxonomy" id="3827"/>
    <lineage>
        <taxon>Eukaryota</taxon>
        <taxon>Viridiplantae</taxon>
        <taxon>Streptophyta</taxon>
        <taxon>Embryophyta</taxon>
        <taxon>Tracheophyta</taxon>
        <taxon>Spermatophyta</taxon>
        <taxon>Magnoliopsida</taxon>
        <taxon>eudicotyledons</taxon>
        <taxon>Gunneridae</taxon>
        <taxon>Pentapetalae</taxon>
        <taxon>rosids</taxon>
        <taxon>fabids</taxon>
        <taxon>Fabales</taxon>
        <taxon>Fabaceae</taxon>
        <taxon>Papilionoideae</taxon>
        <taxon>50 kb inversion clade</taxon>
        <taxon>NPAAA clade</taxon>
        <taxon>Hologalegina</taxon>
        <taxon>IRL clade</taxon>
        <taxon>Cicereae</taxon>
        <taxon>Cicer</taxon>
    </lineage>
</organism>
<keyword evidence="2" id="KW-0690">Ribosome biogenesis</keyword>
<keyword evidence="6" id="KW-0539">Nucleus</keyword>
<dbReference type="SMART" id="SM00320">
    <property type="entry name" value="WD40"/>
    <property type="match status" value="6"/>
</dbReference>
<comment type="subcellular location">
    <subcellularLocation>
        <location evidence="1">Nucleus</location>
        <location evidence="1">Nucleolus</location>
    </subcellularLocation>
</comment>
<keyword evidence="5" id="KW-0677">Repeat</keyword>
<proteinExistence type="predicted"/>
<evidence type="ECO:0000259" key="8">
    <source>
        <dbReference type="Pfam" id="PF23769"/>
    </source>
</evidence>
<protein>
    <submittedName>
        <fullName evidence="10">WD repeat-containing protein 75</fullName>
    </submittedName>
</protein>
<dbReference type="GeneID" id="101499731"/>
<dbReference type="PaxDb" id="3827-XP_004507867.1"/>
<dbReference type="Proteomes" id="UP000087171">
    <property type="component" value="Chromosome Ca7"/>
</dbReference>
<name>A0A1S2YPD2_CICAR</name>
<dbReference type="OrthoDB" id="4096at2759"/>
<dbReference type="AlphaFoldDB" id="A0A1S2YPD2"/>
<dbReference type="SUPFAM" id="SSF50978">
    <property type="entry name" value="WD40 repeat-like"/>
    <property type="match status" value="2"/>
</dbReference>
<keyword evidence="3" id="KW-0698">rRNA processing</keyword>
<dbReference type="STRING" id="3827.A0A1S2YPD2"/>
<feature type="repeat" description="WD" evidence="7">
    <location>
        <begin position="43"/>
        <end position="87"/>
    </location>
</feature>
<evidence type="ECO:0000256" key="1">
    <source>
        <dbReference type="ARBA" id="ARBA00004604"/>
    </source>
</evidence>
<dbReference type="InterPro" id="IPR036322">
    <property type="entry name" value="WD40_repeat_dom_sf"/>
</dbReference>
<dbReference type="Gene3D" id="2.130.10.10">
    <property type="entry name" value="YVTN repeat-like/Quinoprotein amine dehydrogenase"/>
    <property type="match status" value="3"/>
</dbReference>
<dbReference type="InterPro" id="IPR057644">
    <property type="entry name" value="Beta-prop_WDR75_2nd"/>
</dbReference>
<dbReference type="Pfam" id="PF23769">
    <property type="entry name" value="Beta-prop_WDR75_2nd"/>
    <property type="match status" value="1"/>
</dbReference>
<evidence type="ECO:0000256" key="3">
    <source>
        <dbReference type="ARBA" id="ARBA00022552"/>
    </source>
</evidence>
<feature type="repeat" description="WD" evidence="7">
    <location>
        <begin position="272"/>
        <end position="313"/>
    </location>
</feature>
<dbReference type="eggNOG" id="KOG1963">
    <property type="taxonomic scope" value="Eukaryota"/>
</dbReference>
<dbReference type="RefSeq" id="XP_004507867.1">
    <property type="nucleotide sequence ID" value="XM_004507810.3"/>
</dbReference>
<evidence type="ECO:0000256" key="7">
    <source>
        <dbReference type="PROSITE-ProRule" id="PRU00221"/>
    </source>
</evidence>
<dbReference type="InterPro" id="IPR015943">
    <property type="entry name" value="WD40/YVTN_repeat-like_dom_sf"/>
</dbReference>
<dbReference type="PROSITE" id="PS50082">
    <property type="entry name" value="WD_REPEATS_2"/>
    <property type="match status" value="2"/>
</dbReference>
<dbReference type="PROSITE" id="PS50294">
    <property type="entry name" value="WD_REPEATS_REGION"/>
    <property type="match status" value="1"/>
</dbReference>
<dbReference type="InterPro" id="IPR001680">
    <property type="entry name" value="WD40_rpt"/>
</dbReference>
<feature type="domain" description="WD repeat-containing protein 75 second beta-propeller" evidence="8">
    <location>
        <begin position="385"/>
        <end position="636"/>
    </location>
</feature>
<reference evidence="10" key="2">
    <citation type="submission" date="2025-08" db="UniProtKB">
        <authorList>
            <consortium name="RefSeq"/>
        </authorList>
    </citation>
    <scope>IDENTIFICATION</scope>
    <source>
        <tissue evidence="10">Etiolated seedlings</tissue>
    </source>
</reference>
<dbReference type="PANTHER" id="PTHR45176">
    <property type="entry name" value="TRANSDUCIN FAMILY PROTEIN / WD-40 REPEAT FAMILY PROTEIN-RELATED"/>
    <property type="match status" value="1"/>
</dbReference>
<gene>
    <name evidence="10" type="primary">LOC101499731</name>
</gene>
<dbReference type="KEGG" id="cam:101499731"/>